<accession>A0AAE3NUZ8</accession>
<dbReference type="RefSeq" id="WP_275568279.1">
    <property type="nucleotide sequence ID" value="NZ_JARGYC010000043.1"/>
</dbReference>
<dbReference type="Proteomes" id="UP001220964">
    <property type="component" value="Unassembled WGS sequence"/>
</dbReference>
<protein>
    <submittedName>
        <fullName evidence="2">DUF2285 domain-containing protein</fullName>
    </submittedName>
</protein>
<keyword evidence="3" id="KW-1185">Reference proteome</keyword>
<dbReference type="Pfam" id="PF10074">
    <property type="entry name" value="RovC_DNA-bd"/>
    <property type="match status" value="1"/>
</dbReference>
<gene>
    <name evidence="2" type="ORF">P1J78_15500</name>
</gene>
<reference evidence="2" key="1">
    <citation type="submission" date="2023-03" db="EMBL/GenBank/DDBJ databases">
        <title>Multiphase analysis and comparison of six strains from genera Psychromarinibacter, Lutimaribacter, and Maritimibacter, including a novel species: Psychromarinibacter sediminicola sp. nov.</title>
        <authorList>
            <person name="Wang Y.-H."/>
            <person name="Ye M.-Q."/>
            <person name="Du Z.-J."/>
        </authorList>
    </citation>
    <scope>NUCLEOTIDE SEQUENCE</scope>
    <source>
        <strain evidence="2">C21-152</strain>
    </source>
</reference>
<name>A0AAE3NUZ8_9RHOB</name>
<evidence type="ECO:0000259" key="1">
    <source>
        <dbReference type="Pfam" id="PF10074"/>
    </source>
</evidence>
<proteinExistence type="predicted"/>
<dbReference type="AlphaFoldDB" id="A0AAE3NUZ8"/>
<sequence length="161" mass="17987">MVHLTASLPDIGLTAAIPPDSITDRRTGADGLLWMRLENGANLVGDQTDDQPVGLLLPLDDAWPVRLAAADRLYRHLIDRDADPPITPHRRERLKRALRTIDGRQSDASYRAIATAFFGADRVVAEPWKTSSLKAQIARLAAYGRMMIDRGYRQLLQGNYR</sequence>
<evidence type="ECO:0000313" key="2">
    <source>
        <dbReference type="EMBL" id="MDF0602144.1"/>
    </source>
</evidence>
<dbReference type="EMBL" id="JARGYC010000043">
    <property type="protein sequence ID" value="MDF0602144.1"/>
    <property type="molecule type" value="Genomic_DNA"/>
</dbReference>
<comment type="caution">
    <text evidence="2">The sequence shown here is derived from an EMBL/GenBank/DDBJ whole genome shotgun (WGS) entry which is preliminary data.</text>
</comment>
<organism evidence="2 3">
    <name type="scientific">Psychromarinibacter sediminicola</name>
    <dbReference type="NCBI Taxonomy" id="3033385"/>
    <lineage>
        <taxon>Bacteria</taxon>
        <taxon>Pseudomonadati</taxon>
        <taxon>Pseudomonadota</taxon>
        <taxon>Alphaproteobacteria</taxon>
        <taxon>Rhodobacterales</taxon>
        <taxon>Paracoccaceae</taxon>
        <taxon>Psychromarinibacter</taxon>
    </lineage>
</organism>
<feature type="domain" description="T6SS Transcription factor RovC-like DNA binding" evidence="1">
    <location>
        <begin position="56"/>
        <end position="157"/>
    </location>
</feature>
<dbReference type="InterPro" id="IPR018754">
    <property type="entry name" value="RovC-like_DNA-bd"/>
</dbReference>
<evidence type="ECO:0000313" key="3">
    <source>
        <dbReference type="Proteomes" id="UP001220964"/>
    </source>
</evidence>